<dbReference type="EMBL" id="JANPWB010000003">
    <property type="protein sequence ID" value="KAJ1198835.1"/>
    <property type="molecule type" value="Genomic_DNA"/>
</dbReference>
<organism evidence="2 3">
    <name type="scientific">Pleurodeles waltl</name>
    <name type="common">Iberian ribbed newt</name>
    <dbReference type="NCBI Taxonomy" id="8319"/>
    <lineage>
        <taxon>Eukaryota</taxon>
        <taxon>Metazoa</taxon>
        <taxon>Chordata</taxon>
        <taxon>Craniata</taxon>
        <taxon>Vertebrata</taxon>
        <taxon>Euteleostomi</taxon>
        <taxon>Amphibia</taxon>
        <taxon>Batrachia</taxon>
        <taxon>Caudata</taxon>
        <taxon>Salamandroidea</taxon>
        <taxon>Salamandridae</taxon>
        <taxon>Pleurodelinae</taxon>
        <taxon>Pleurodeles</taxon>
    </lineage>
</organism>
<comment type="caution">
    <text evidence="2">The sequence shown here is derived from an EMBL/GenBank/DDBJ whole genome shotgun (WGS) entry which is preliminary data.</text>
</comment>
<accession>A0AAV7VEB1</accession>
<evidence type="ECO:0000313" key="3">
    <source>
        <dbReference type="Proteomes" id="UP001066276"/>
    </source>
</evidence>
<reference evidence="2" key="1">
    <citation type="journal article" date="2022" name="bioRxiv">
        <title>Sequencing and chromosome-scale assembly of the giantPleurodeles waltlgenome.</title>
        <authorList>
            <person name="Brown T."/>
            <person name="Elewa A."/>
            <person name="Iarovenko S."/>
            <person name="Subramanian E."/>
            <person name="Araus A.J."/>
            <person name="Petzold A."/>
            <person name="Susuki M."/>
            <person name="Suzuki K.-i.T."/>
            <person name="Hayashi T."/>
            <person name="Toyoda A."/>
            <person name="Oliveira C."/>
            <person name="Osipova E."/>
            <person name="Leigh N.D."/>
            <person name="Simon A."/>
            <person name="Yun M.H."/>
        </authorList>
    </citation>
    <scope>NUCLEOTIDE SEQUENCE</scope>
    <source>
        <strain evidence="2">20211129_DDA</strain>
        <tissue evidence="2">Liver</tissue>
    </source>
</reference>
<dbReference type="Proteomes" id="UP001066276">
    <property type="component" value="Chromosome 2_1"/>
</dbReference>
<protein>
    <submittedName>
        <fullName evidence="2">Uncharacterized protein</fullName>
    </submittedName>
</protein>
<gene>
    <name evidence="2" type="ORF">NDU88_002674</name>
</gene>
<keyword evidence="3" id="KW-1185">Reference proteome</keyword>
<sequence>MQSLESELRNRPGAFILVLRWHCAGTRHNAFDPESREGSARAGEERRDGRARCSDTRTTVRPGGSGAATEALCLPCSVPGLFGARLLVSARHLEQPKELFPLPIKKRIKKEKGIKKRHWVLYVHRTANGANETTCCCDKDVTAIHVIPTKLPVSGGGLPP</sequence>
<proteinExistence type="predicted"/>
<feature type="compositionally biased region" description="Basic and acidic residues" evidence="1">
    <location>
        <begin position="30"/>
        <end position="55"/>
    </location>
</feature>
<evidence type="ECO:0000256" key="1">
    <source>
        <dbReference type="SAM" id="MobiDB-lite"/>
    </source>
</evidence>
<dbReference type="AlphaFoldDB" id="A0AAV7VEB1"/>
<feature type="region of interest" description="Disordered" evidence="1">
    <location>
        <begin position="30"/>
        <end position="65"/>
    </location>
</feature>
<evidence type="ECO:0000313" key="2">
    <source>
        <dbReference type="EMBL" id="KAJ1198835.1"/>
    </source>
</evidence>
<name>A0AAV7VEB1_PLEWA</name>